<dbReference type="GO" id="GO:0005886">
    <property type="term" value="C:plasma membrane"/>
    <property type="evidence" value="ECO:0007669"/>
    <property type="project" value="UniProtKB-SubCell"/>
</dbReference>
<dbReference type="KEGG" id="ptc:phytr_7780"/>
<feature type="transmembrane region" description="Helical" evidence="10">
    <location>
        <begin position="183"/>
        <end position="204"/>
    </location>
</feature>
<accession>A0A2P1P8X6</accession>
<proteinExistence type="inferred from homology"/>
<evidence type="ECO:0000256" key="9">
    <source>
        <dbReference type="ARBA" id="ARBA00039733"/>
    </source>
</evidence>
<evidence type="ECO:0000256" key="1">
    <source>
        <dbReference type="ARBA" id="ARBA00004141"/>
    </source>
</evidence>
<feature type="transmembrane region" description="Helical" evidence="10">
    <location>
        <begin position="390"/>
        <end position="409"/>
    </location>
</feature>
<dbReference type="NCBIfam" id="TIGR00967">
    <property type="entry name" value="3a0501s007"/>
    <property type="match status" value="1"/>
</dbReference>
<evidence type="ECO:0000256" key="6">
    <source>
        <dbReference type="ARBA" id="ARBA00022989"/>
    </source>
</evidence>
<evidence type="ECO:0000256" key="11">
    <source>
        <dbReference type="RuleBase" id="RU000537"/>
    </source>
</evidence>
<dbReference type="InterPro" id="IPR002208">
    <property type="entry name" value="SecY/SEC61-alpha"/>
</dbReference>
<keyword evidence="10" id="KW-1003">Cell membrane</keyword>
<dbReference type="RefSeq" id="WP_106874564.1">
    <property type="nucleotide sequence ID" value="NZ_CP027845.1"/>
</dbReference>
<keyword evidence="3 10" id="KW-0813">Transport</keyword>
<feature type="transmembrane region" description="Helical" evidence="10">
    <location>
        <begin position="309"/>
        <end position="332"/>
    </location>
</feature>
<evidence type="ECO:0000256" key="7">
    <source>
        <dbReference type="ARBA" id="ARBA00023010"/>
    </source>
</evidence>
<feature type="transmembrane region" description="Helical" evidence="10">
    <location>
        <begin position="269"/>
        <end position="289"/>
    </location>
</feature>
<dbReference type="Proteomes" id="UP000241762">
    <property type="component" value="Chromosome"/>
</dbReference>
<feature type="transmembrane region" description="Helical" evidence="10">
    <location>
        <begin position="141"/>
        <end position="171"/>
    </location>
</feature>
<gene>
    <name evidence="10" type="primary">secY</name>
    <name evidence="14" type="ORF">phytr_7780</name>
</gene>
<evidence type="ECO:0000256" key="4">
    <source>
        <dbReference type="ARBA" id="ARBA00022692"/>
    </source>
</evidence>
<dbReference type="PIRSF" id="PIRSF004557">
    <property type="entry name" value="SecY"/>
    <property type="match status" value="1"/>
</dbReference>
<dbReference type="Pfam" id="PF00344">
    <property type="entry name" value="SecY"/>
    <property type="match status" value="1"/>
</dbReference>
<dbReference type="PANTHER" id="PTHR10906">
    <property type="entry name" value="SECY/SEC61-ALPHA FAMILY MEMBER"/>
    <property type="match status" value="1"/>
</dbReference>
<keyword evidence="5 10" id="KW-0653">Protein transport</keyword>
<dbReference type="FunFam" id="1.10.3370.10:FF:000001">
    <property type="entry name" value="Preprotein translocase subunit SecY"/>
    <property type="match status" value="1"/>
</dbReference>
<feature type="transmembrane region" description="Helical" evidence="10">
    <location>
        <begin position="20"/>
        <end position="37"/>
    </location>
</feature>
<keyword evidence="7 10" id="KW-0811">Translocation</keyword>
<dbReference type="PROSITE" id="PS00755">
    <property type="entry name" value="SECY_1"/>
    <property type="match status" value="1"/>
</dbReference>
<evidence type="ECO:0000256" key="8">
    <source>
        <dbReference type="ARBA" id="ARBA00023136"/>
    </source>
</evidence>
<dbReference type="SUPFAM" id="SSF103491">
    <property type="entry name" value="Preprotein translocase SecY subunit"/>
    <property type="match status" value="1"/>
</dbReference>
<keyword evidence="4 10" id="KW-0812">Transmembrane</keyword>
<evidence type="ECO:0000256" key="12">
    <source>
        <dbReference type="RuleBase" id="RU003484"/>
    </source>
</evidence>
<comment type="function">
    <text evidence="10 11">The central subunit of the protein translocation channel SecYEG. Consists of two halves formed by TMs 1-5 and 6-10. These two domains form a lateral gate at the front which open onto the bilayer between TMs 2 and 7, and are clamped together by SecE at the back. The channel is closed by both a pore ring composed of hydrophobic SecY resides and a short helix (helix 2A) on the extracellular side of the membrane which forms a plug. The plug probably moves laterally to allow the channel to open. The ring and the pore may move independently.</text>
</comment>
<dbReference type="GO" id="GO:0006605">
    <property type="term" value="P:protein targeting"/>
    <property type="evidence" value="ECO:0007669"/>
    <property type="project" value="UniProtKB-UniRule"/>
</dbReference>
<reference evidence="14 15" key="1">
    <citation type="submission" date="2018-03" db="EMBL/GenBank/DDBJ databases">
        <title>A gene transfer event suggests a long-term partnership between eustigmatophyte algae and a novel lineage of endosymbiotic bacteria.</title>
        <authorList>
            <person name="Yurchenko T."/>
            <person name="Sevcikova T."/>
            <person name="Pribyl P."/>
            <person name="El Karkouri K."/>
            <person name="Klimes V."/>
            <person name="Amaral R."/>
            <person name="Zbrankova V."/>
            <person name="Kim E."/>
            <person name="Raoult D."/>
            <person name="Santos L.M.A."/>
            <person name="Elias M."/>
        </authorList>
    </citation>
    <scope>NUCLEOTIDE SEQUENCE [LARGE SCALE GENOMIC DNA]</scope>
    <source>
        <strain evidence="14">CCALA 838</strain>
    </source>
</reference>
<evidence type="ECO:0000256" key="13">
    <source>
        <dbReference type="RuleBase" id="RU004349"/>
    </source>
</evidence>
<protein>
    <recommendedName>
        <fullName evidence="9 10">Protein translocase subunit SecY</fullName>
    </recommendedName>
</protein>
<dbReference type="AlphaFoldDB" id="A0A2P1P8X6"/>
<dbReference type="InterPro" id="IPR030659">
    <property type="entry name" value="SecY_CS"/>
</dbReference>
<feature type="transmembrane region" description="Helical" evidence="10">
    <location>
        <begin position="73"/>
        <end position="95"/>
    </location>
</feature>
<dbReference type="OrthoDB" id="9809248at2"/>
<evidence type="ECO:0000256" key="5">
    <source>
        <dbReference type="ARBA" id="ARBA00022927"/>
    </source>
</evidence>
<feature type="transmembrane region" description="Helical" evidence="10">
    <location>
        <begin position="358"/>
        <end position="384"/>
    </location>
</feature>
<dbReference type="InterPro" id="IPR023201">
    <property type="entry name" value="SecY_dom_sf"/>
</dbReference>
<evidence type="ECO:0000256" key="10">
    <source>
        <dbReference type="HAMAP-Rule" id="MF_01465"/>
    </source>
</evidence>
<keyword evidence="6 10" id="KW-1133">Transmembrane helix</keyword>
<dbReference type="HAMAP" id="MF_01465">
    <property type="entry name" value="SecY"/>
    <property type="match status" value="1"/>
</dbReference>
<dbReference type="PRINTS" id="PR00303">
    <property type="entry name" value="SECYTRNLCASE"/>
</dbReference>
<dbReference type="GO" id="GO:0065002">
    <property type="term" value="P:intracellular protein transmembrane transport"/>
    <property type="evidence" value="ECO:0007669"/>
    <property type="project" value="UniProtKB-UniRule"/>
</dbReference>
<dbReference type="PROSITE" id="PS00756">
    <property type="entry name" value="SECY_2"/>
    <property type="match status" value="1"/>
</dbReference>
<evidence type="ECO:0000313" key="15">
    <source>
        <dbReference type="Proteomes" id="UP000241762"/>
    </source>
</evidence>
<feature type="transmembrane region" description="Helical" evidence="10">
    <location>
        <begin position="115"/>
        <end position="135"/>
    </location>
</feature>
<dbReference type="EMBL" id="CP027845">
    <property type="protein sequence ID" value="AVP87714.1"/>
    <property type="molecule type" value="Genomic_DNA"/>
</dbReference>
<dbReference type="InterPro" id="IPR026593">
    <property type="entry name" value="SecY"/>
</dbReference>
<name>A0A2P1P8X6_9RICK</name>
<feature type="transmembrane region" description="Helical" evidence="10">
    <location>
        <begin position="210"/>
        <end position="234"/>
    </location>
</feature>
<dbReference type="GO" id="GO:0043952">
    <property type="term" value="P:protein transport by the Sec complex"/>
    <property type="evidence" value="ECO:0007669"/>
    <property type="project" value="UniProtKB-UniRule"/>
</dbReference>
<evidence type="ECO:0000256" key="2">
    <source>
        <dbReference type="ARBA" id="ARBA00005751"/>
    </source>
</evidence>
<evidence type="ECO:0000313" key="14">
    <source>
        <dbReference type="EMBL" id="AVP87714.1"/>
    </source>
</evidence>
<evidence type="ECO:0000256" key="3">
    <source>
        <dbReference type="ARBA" id="ARBA00022448"/>
    </source>
</evidence>
<organism evidence="14 15">
    <name type="scientific">Candidatus Phycorickettsia trachydisci</name>
    <dbReference type="NCBI Taxonomy" id="2115978"/>
    <lineage>
        <taxon>Bacteria</taxon>
        <taxon>Pseudomonadati</taxon>
        <taxon>Pseudomonadota</taxon>
        <taxon>Alphaproteobacteria</taxon>
        <taxon>Rickettsiales</taxon>
        <taxon>Rickettsiaceae</taxon>
        <taxon>Candidatus Phycorickettsia</taxon>
    </lineage>
</organism>
<comment type="subunit">
    <text evidence="10">Component of the Sec protein translocase complex. Heterotrimer consisting of SecY, SecE and SecG subunits. The heterotrimers can form oligomers, although 1 heterotrimer is thought to be able to translocate proteins. Interacts with the ribosome. Interacts with SecDF, and other proteins may be involved. Interacts with SecA.</text>
</comment>
<keyword evidence="15" id="KW-1185">Reference proteome</keyword>
<comment type="subcellular location">
    <subcellularLocation>
        <location evidence="10">Cell membrane</location>
        <topology evidence="10">Multi-pass membrane protein</topology>
    </subcellularLocation>
    <subcellularLocation>
        <location evidence="1 12">Membrane</location>
        <topology evidence="1 12">Multi-pass membrane protein</topology>
    </subcellularLocation>
</comment>
<dbReference type="Gene3D" id="1.10.3370.10">
    <property type="entry name" value="SecY subunit domain"/>
    <property type="match status" value="1"/>
</dbReference>
<comment type="similarity">
    <text evidence="2 10 13">Belongs to the SecY/SEC61-alpha family.</text>
</comment>
<keyword evidence="8 10" id="KW-0472">Membrane</keyword>
<sequence length="431" mass="47075">MKQTKAFFSKSGSDLFDRIWFTFLLLIVFRVGSFIPIPGIDSGALSEIATRNQSGVLGMFNVLSGGALGRMSIFALAIMPYITASIVMQLLSVAYKPLEDLKKEGEAGRRTINQISRYLTIVLAMLQAYGVAASLQGASTSLGAVVIISATFFKVSTVLTLVVGTMFLMWLGEQISARGIGNGSSLIIFFGIVSGLPSAVINLFEFSRKGVISYLSVLVICLSMILIVAFIVFLEKAFCKVNVQNPGNRAQAGQARSNYIPIKINMSGVIPPMFASSVLLFPATLANFYKGDSAIMEWFMFNFGRGKPAFLICYMLLIFFFSFFYASVVFNAEEISSGLKKSGVFLPGRRPGKATAEYLDYVVSRITVISAVYLCVICVVPEVIMNKISSFTLGGTSLLICVSVVIDTFSQIQSYGLNRQYENLVKKIRFS</sequence>